<keyword evidence="6 8" id="KW-0067">ATP-binding</keyword>
<dbReference type="PANTHER" id="PTHR43033:SF1">
    <property type="entry name" value="TRNA(ILE)-LYSIDINE SYNTHASE-RELATED"/>
    <property type="match status" value="1"/>
</dbReference>
<dbReference type="GO" id="GO:0006400">
    <property type="term" value="P:tRNA modification"/>
    <property type="evidence" value="ECO:0007669"/>
    <property type="project" value="UniProtKB-UniRule"/>
</dbReference>
<evidence type="ECO:0000256" key="1">
    <source>
        <dbReference type="ARBA" id="ARBA00004496"/>
    </source>
</evidence>
<dbReference type="InterPro" id="IPR014729">
    <property type="entry name" value="Rossmann-like_a/b/a_fold"/>
</dbReference>
<dbReference type="SUPFAM" id="SSF52402">
    <property type="entry name" value="Adenine nucleotide alpha hydrolases-like"/>
    <property type="match status" value="1"/>
</dbReference>
<dbReference type="Gene3D" id="3.40.50.620">
    <property type="entry name" value="HUPs"/>
    <property type="match status" value="1"/>
</dbReference>
<dbReference type="InterPro" id="IPR012796">
    <property type="entry name" value="Lysidine-tRNA-synth_C"/>
</dbReference>
<name>A0A8J2UA77_9GAMM</name>
<dbReference type="HAMAP" id="MF_01161">
    <property type="entry name" value="tRNA_Ile_lys_synt"/>
    <property type="match status" value="1"/>
</dbReference>
<evidence type="ECO:0000259" key="9">
    <source>
        <dbReference type="SMART" id="SM00977"/>
    </source>
</evidence>
<keyword evidence="11" id="KW-1185">Reference proteome</keyword>
<dbReference type="OrthoDB" id="9807403at2"/>
<dbReference type="AlphaFoldDB" id="A0A8J2UA77"/>
<protein>
    <recommendedName>
        <fullName evidence="8">tRNA(Ile)-lysidine synthase</fullName>
        <ecNumber evidence="8">6.3.4.19</ecNumber>
    </recommendedName>
    <alternativeName>
        <fullName evidence="8">tRNA(Ile)-2-lysyl-cytidine synthase</fullName>
    </alternativeName>
    <alternativeName>
        <fullName evidence="8">tRNA(Ile)-lysidine synthetase</fullName>
    </alternativeName>
</protein>
<evidence type="ECO:0000256" key="7">
    <source>
        <dbReference type="ARBA" id="ARBA00048539"/>
    </source>
</evidence>
<comment type="subcellular location">
    <subcellularLocation>
        <location evidence="1 8">Cytoplasm</location>
    </subcellularLocation>
</comment>
<dbReference type="Pfam" id="PF01171">
    <property type="entry name" value="ATP_bind_3"/>
    <property type="match status" value="1"/>
</dbReference>
<comment type="similarity">
    <text evidence="8">Belongs to the tRNA(Ile)-lysidine synthase family.</text>
</comment>
<dbReference type="CDD" id="cd01992">
    <property type="entry name" value="TilS_N"/>
    <property type="match status" value="1"/>
</dbReference>
<dbReference type="InterPro" id="IPR011063">
    <property type="entry name" value="TilS/TtcA_N"/>
</dbReference>
<dbReference type="GO" id="GO:0005524">
    <property type="term" value="F:ATP binding"/>
    <property type="evidence" value="ECO:0007669"/>
    <property type="project" value="UniProtKB-UniRule"/>
</dbReference>
<proteinExistence type="inferred from homology"/>
<evidence type="ECO:0000256" key="3">
    <source>
        <dbReference type="ARBA" id="ARBA00022598"/>
    </source>
</evidence>
<dbReference type="InterPro" id="IPR012094">
    <property type="entry name" value="tRNA_Ile_lys_synt"/>
</dbReference>
<dbReference type="EC" id="6.3.4.19" evidence="8"/>
<sequence length="439" mass="50504">MILTTLFCQLDELQRRGVHHFIIAYSGGLDSQTLLDGCHAYKLQHPHLQLSACHVHHGLSDNADQWLQHCQKSCQQLAIPLTFEHVQVAKGNRQSLEAVAREARYRVFESLVDRADCAVLTGHHQDDQIETLFLSLKRGSGLDGLSAMPALMPFANGLLARPMLQLSRSELQQFAEAQQLSWIEDESNQDDKFDRNFIRNQLLPLCQQRWPGFNQAAGRSVGLLGQERTVLEELTAEDYSNCKRASALSIGALKSLSHGRRDRVLRHWLRLRQAPLWSHAQQQQAWLHVALAQQDAEPQLNWAGWQLRRYRDELHLLNDKTERPIEQIEWHWPKPLTLPNGKLRAFVTDSGTERLREPTDDQSVTIRFGQLKKRVRPANRNGSRELKKVWQEMAVAPWLRQHIPLVFYDEECVAAVGYWIAKDYLCQPGESGWHIELKC</sequence>
<dbReference type="Gene3D" id="1.20.59.20">
    <property type="match status" value="1"/>
</dbReference>
<evidence type="ECO:0000256" key="8">
    <source>
        <dbReference type="HAMAP-Rule" id="MF_01161"/>
    </source>
</evidence>
<dbReference type="NCBIfam" id="TIGR02433">
    <property type="entry name" value="lysidine_TilS_C"/>
    <property type="match status" value="1"/>
</dbReference>
<dbReference type="GO" id="GO:0032267">
    <property type="term" value="F:tRNA(Ile)-lysidine synthase activity"/>
    <property type="evidence" value="ECO:0007669"/>
    <property type="project" value="UniProtKB-EC"/>
</dbReference>
<dbReference type="Proteomes" id="UP000619743">
    <property type="component" value="Unassembled WGS sequence"/>
</dbReference>
<evidence type="ECO:0000256" key="2">
    <source>
        <dbReference type="ARBA" id="ARBA00022490"/>
    </source>
</evidence>
<dbReference type="InterPro" id="IPR015262">
    <property type="entry name" value="tRNA_Ile_lys_synt_subst-bd"/>
</dbReference>
<accession>A0A8J2UA77</accession>
<dbReference type="EMBL" id="BMDX01000027">
    <property type="protein sequence ID" value="GGA89152.1"/>
    <property type="molecule type" value="Genomic_DNA"/>
</dbReference>
<dbReference type="Pfam" id="PF11734">
    <property type="entry name" value="TilS_C"/>
    <property type="match status" value="1"/>
</dbReference>
<keyword evidence="2 8" id="KW-0963">Cytoplasm</keyword>
<dbReference type="NCBIfam" id="TIGR02432">
    <property type="entry name" value="lysidine_TilS_N"/>
    <property type="match status" value="1"/>
</dbReference>
<reference evidence="11" key="1">
    <citation type="journal article" date="2019" name="Int. J. Syst. Evol. Microbiol.">
        <title>The Global Catalogue of Microorganisms (GCM) 10K type strain sequencing project: providing services to taxonomists for standard genome sequencing and annotation.</title>
        <authorList>
            <consortium name="The Broad Institute Genomics Platform"/>
            <consortium name="The Broad Institute Genome Sequencing Center for Infectious Disease"/>
            <person name="Wu L."/>
            <person name="Ma J."/>
        </authorList>
    </citation>
    <scope>NUCLEOTIDE SEQUENCE [LARGE SCALE GENOMIC DNA]</scope>
    <source>
        <strain evidence="11">CGMCC 1.10130</strain>
    </source>
</reference>
<keyword evidence="3 8" id="KW-0436">Ligase</keyword>
<dbReference type="Pfam" id="PF09179">
    <property type="entry name" value="TilS"/>
    <property type="match status" value="1"/>
</dbReference>
<comment type="catalytic activity">
    <reaction evidence="7 8">
        <text>cytidine(34) in tRNA(Ile2) + L-lysine + ATP = lysidine(34) in tRNA(Ile2) + AMP + diphosphate + H(+)</text>
        <dbReference type="Rhea" id="RHEA:43744"/>
        <dbReference type="Rhea" id="RHEA-COMP:10625"/>
        <dbReference type="Rhea" id="RHEA-COMP:10670"/>
        <dbReference type="ChEBI" id="CHEBI:15378"/>
        <dbReference type="ChEBI" id="CHEBI:30616"/>
        <dbReference type="ChEBI" id="CHEBI:32551"/>
        <dbReference type="ChEBI" id="CHEBI:33019"/>
        <dbReference type="ChEBI" id="CHEBI:82748"/>
        <dbReference type="ChEBI" id="CHEBI:83665"/>
        <dbReference type="ChEBI" id="CHEBI:456215"/>
        <dbReference type="EC" id="6.3.4.19"/>
    </reaction>
</comment>
<keyword evidence="5 8" id="KW-0547">Nucleotide-binding</keyword>
<dbReference type="PANTHER" id="PTHR43033">
    <property type="entry name" value="TRNA(ILE)-LYSIDINE SYNTHASE-RELATED"/>
    <property type="match status" value="1"/>
</dbReference>
<evidence type="ECO:0000313" key="11">
    <source>
        <dbReference type="Proteomes" id="UP000619743"/>
    </source>
</evidence>
<comment type="function">
    <text evidence="8">Ligates lysine onto the cytidine present at position 34 of the AUA codon-specific tRNA(Ile) that contains the anticodon CAU, in an ATP-dependent manner. Cytidine is converted to lysidine, thus changing the amino acid specificity of the tRNA from methionine to isoleucine.</text>
</comment>
<dbReference type="GO" id="GO:0005737">
    <property type="term" value="C:cytoplasm"/>
    <property type="evidence" value="ECO:0007669"/>
    <property type="project" value="UniProtKB-SubCell"/>
</dbReference>
<dbReference type="SUPFAM" id="SSF56037">
    <property type="entry name" value="PheT/TilS domain"/>
    <property type="match status" value="1"/>
</dbReference>
<comment type="domain">
    <text evidence="8">The N-terminal region contains the highly conserved SGGXDS motif, predicted to be a P-loop motif involved in ATP binding.</text>
</comment>
<evidence type="ECO:0000256" key="4">
    <source>
        <dbReference type="ARBA" id="ARBA00022694"/>
    </source>
</evidence>
<comment type="caution">
    <text evidence="10">The sequence shown here is derived from an EMBL/GenBank/DDBJ whole genome shotgun (WGS) entry which is preliminary data.</text>
</comment>
<keyword evidence="4 8" id="KW-0819">tRNA processing</keyword>
<dbReference type="RefSeq" id="WP_087506372.1">
    <property type="nucleotide sequence ID" value="NZ_BMDX01000027.1"/>
</dbReference>
<organism evidence="10 11">
    <name type="scientific">Neiella marina</name>
    <dbReference type="NCBI Taxonomy" id="508461"/>
    <lineage>
        <taxon>Bacteria</taxon>
        <taxon>Pseudomonadati</taxon>
        <taxon>Pseudomonadota</taxon>
        <taxon>Gammaproteobacteria</taxon>
        <taxon>Alteromonadales</taxon>
        <taxon>Echinimonadaceae</taxon>
        <taxon>Neiella</taxon>
    </lineage>
</organism>
<evidence type="ECO:0000256" key="6">
    <source>
        <dbReference type="ARBA" id="ARBA00022840"/>
    </source>
</evidence>
<gene>
    <name evidence="8 10" type="primary">tilS</name>
    <name evidence="10" type="ORF">GCM10011369_34140</name>
</gene>
<evidence type="ECO:0000256" key="5">
    <source>
        <dbReference type="ARBA" id="ARBA00022741"/>
    </source>
</evidence>
<dbReference type="InterPro" id="IPR012795">
    <property type="entry name" value="tRNA_Ile_lys_synt_N"/>
</dbReference>
<feature type="binding site" evidence="8">
    <location>
        <begin position="26"/>
        <end position="31"/>
    </location>
    <ligand>
        <name>ATP</name>
        <dbReference type="ChEBI" id="CHEBI:30616"/>
    </ligand>
</feature>
<dbReference type="SMART" id="SM00977">
    <property type="entry name" value="TilS_C"/>
    <property type="match status" value="1"/>
</dbReference>
<feature type="domain" description="Lysidine-tRNA(Ile) synthetase C-terminal" evidence="9">
    <location>
        <begin position="364"/>
        <end position="437"/>
    </location>
</feature>
<dbReference type="SUPFAM" id="SSF82829">
    <property type="entry name" value="MesJ substrate recognition domain-like"/>
    <property type="match status" value="1"/>
</dbReference>
<evidence type="ECO:0000313" key="10">
    <source>
        <dbReference type="EMBL" id="GGA89152.1"/>
    </source>
</evidence>